<evidence type="ECO:0000256" key="4">
    <source>
        <dbReference type="ARBA" id="ARBA00022729"/>
    </source>
</evidence>
<dbReference type="PANTHER" id="PTHR31279">
    <property type="entry name" value="PROTEIN EXORDIUM-LIKE 5"/>
    <property type="match status" value="1"/>
</dbReference>
<dbReference type="EMBL" id="JAMYWD010000007">
    <property type="protein sequence ID" value="KAJ4964961.1"/>
    <property type="molecule type" value="Genomic_DNA"/>
</dbReference>
<dbReference type="GO" id="GO:0048046">
    <property type="term" value="C:apoplast"/>
    <property type="evidence" value="ECO:0007669"/>
    <property type="project" value="UniProtKB-SubCell"/>
</dbReference>
<dbReference type="OrthoDB" id="2017091at2759"/>
<dbReference type="PANTHER" id="PTHR31279:SF3">
    <property type="entry name" value="PROTEIN EXORDIUM-LIKE 2"/>
    <property type="match status" value="1"/>
</dbReference>
<comment type="subcellular location">
    <subcellularLocation>
        <location evidence="1">Secreted</location>
        <location evidence="1">Extracellular space</location>
        <location evidence="1">Apoplast</location>
    </subcellularLocation>
</comment>
<keyword evidence="4 6" id="KW-0732">Signal</keyword>
<dbReference type="Proteomes" id="UP001141806">
    <property type="component" value="Unassembled WGS sequence"/>
</dbReference>
<evidence type="ECO:0000313" key="7">
    <source>
        <dbReference type="EMBL" id="KAJ4964961.1"/>
    </source>
</evidence>
<dbReference type="Pfam" id="PF04674">
    <property type="entry name" value="Phi_1"/>
    <property type="match status" value="1"/>
</dbReference>
<comment type="similarity">
    <text evidence="5">Belongs to the EXORDIUM family.</text>
</comment>
<gene>
    <name evidence="7" type="ORF">NE237_016810</name>
</gene>
<evidence type="ECO:0000256" key="2">
    <source>
        <dbReference type="ARBA" id="ARBA00022523"/>
    </source>
</evidence>
<evidence type="ECO:0000256" key="3">
    <source>
        <dbReference type="ARBA" id="ARBA00022525"/>
    </source>
</evidence>
<protein>
    <recommendedName>
        <fullName evidence="9">Protein EXORDIUM-like 2</fullName>
    </recommendedName>
</protein>
<proteinExistence type="inferred from homology"/>
<comment type="caution">
    <text evidence="7">The sequence shown here is derived from an EMBL/GenBank/DDBJ whole genome shotgun (WGS) entry which is preliminary data.</text>
</comment>
<evidence type="ECO:0008006" key="9">
    <source>
        <dbReference type="Google" id="ProtNLM"/>
    </source>
</evidence>
<reference evidence="7" key="1">
    <citation type="journal article" date="2023" name="Plant J.">
        <title>The genome of the king protea, Protea cynaroides.</title>
        <authorList>
            <person name="Chang J."/>
            <person name="Duong T.A."/>
            <person name="Schoeman C."/>
            <person name="Ma X."/>
            <person name="Roodt D."/>
            <person name="Barker N."/>
            <person name="Li Z."/>
            <person name="Van de Peer Y."/>
            <person name="Mizrachi E."/>
        </authorList>
    </citation>
    <scope>NUCLEOTIDE SEQUENCE</scope>
    <source>
        <tissue evidence="7">Young leaves</tissue>
    </source>
</reference>
<accession>A0A9Q0HGR6</accession>
<evidence type="ECO:0000256" key="1">
    <source>
        <dbReference type="ARBA" id="ARBA00004271"/>
    </source>
</evidence>
<feature type="chain" id="PRO_5040295428" description="Protein EXORDIUM-like 2" evidence="6">
    <location>
        <begin position="27"/>
        <end position="312"/>
    </location>
</feature>
<evidence type="ECO:0000256" key="5">
    <source>
        <dbReference type="ARBA" id="ARBA00023591"/>
    </source>
</evidence>
<evidence type="ECO:0000313" key="8">
    <source>
        <dbReference type="Proteomes" id="UP001141806"/>
    </source>
</evidence>
<dbReference type="InterPro" id="IPR006766">
    <property type="entry name" value="EXORDIUM-like"/>
</dbReference>
<keyword evidence="3" id="KW-0964">Secreted</keyword>
<dbReference type="AlphaFoldDB" id="A0A9Q0HGR6"/>
<keyword evidence="2" id="KW-0052">Apoplast</keyword>
<feature type="signal peptide" evidence="6">
    <location>
        <begin position="1"/>
        <end position="26"/>
    </location>
</feature>
<sequence>MASSHHFLQLSISLFFLSSLLIPSTALGTARMTARMLYLVQQPATVLNYHNGPLLKGNLTVNIIWYGKFTTPQRAILIDFIQSVNLHMPAPSVSSWWSMTEKYKVGSTTLILGKQTFDDKYSMGKSLQINSLARMARRADHVNAINVIFTAQDVSVYDFCMNLCGTHDSVRASKQSKTKFPYIWVGNPELQCPGECAWPFAQPPYGPQTKPLVSPNGDVGIDGMIINLATVLADAVTNPYDNGFYQGPASAPLEAVSACTGIYGKGAYPGYPGELLLDKTTGASYNAAGIHGRKYLLPAMWNPKTSACTTLV</sequence>
<name>A0A9Q0HGR6_9MAGN</name>
<keyword evidence="8" id="KW-1185">Reference proteome</keyword>
<evidence type="ECO:0000256" key="6">
    <source>
        <dbReference type="SAM" id="SignalP"/>
    </source>
</evidence>
<organism evidence="7 8">
    <name type="scientific">Protea cynaroides</name>
    <dbReference type="NCBI Taxonomy" id="273540"/>
    <lineage>
        <taxon>Eukaryota</taxon>
        <taxon>Viridiplantae</taxon>
        <taxon>Streptophyta</taxon>
        <taxon>Embryophyta</taxon>
        <taxon>Tracheophyta</taxon>
        <taxon>Spermatophyta</taxon>
        <taxon>Magnoliopsida</taxon>
        <taxon>Proteales</taxon>
        <taxon>Proteaceae</taxon>
        <taxon>Protea</taxon>
    </lineage>
</organism>